<gene>
    <name evidence="1" type="ORF">BU16DRAFT_438263</name>
</gene>
<dbReference type="OrthoDB" id="440424at2759"/>
<feature type="non-terminal residue" evidence="1">
    <location>
        <position position="1"/>
    </location>
</feature>
<evidence type="ECO:0000313" key="2">
    <source>
        <dbReference type="Proteomes" id="UP000799750"/>
    </source>
</evidence>
<protein>
    <submittedName>
        <fullName evidence="1">Uncharacterized protein</fullName>
    </submittedName>
</protein>
<sequence length="84" mass="8231">TGFHVASGVVSLAPGIVTAPVLGALGWTAMGPQAGMYPHSPENFTASTPARGIFATLQSAAMGGYGASVLAGGTRLVVVAATFI</sequence>
<dbReference type="Proteomes" id="UP000799750">
    <property type="component" value="Unassembled WGS sequence"/>
</dbReference>
<feature type="non-terminal residue" evidence="1">
    <location>
        <position position="84"/>
    </location>
</feature>
<accession>A0A6A6R607</accession>
<dbReference type="AlphaFoldDB" id="A0A6A6R607"/>
<name>A0A6A6R607_9PEZI</name>
<proteinExistence type="predicted"/>
<dbReference type="EMBL" id="MU004184">
    <property type="protein sequence ID" value="KAF2499832.1"/>
    <property type="molecule type" value="Genomic_DNA"/>
</dbReference>
<evidence type="ECO:0000313" key="1">
    <source>
        <dbReference type="EMBL" id="KAF2499832.1"/>
    </source>
</evidence>
<keyword evidence="2" id="KW-1185">Reference proteome</keyword>
<reference evidence="1" key="1">
    <citation type="journal article" date="2020" name="Stud. Mycol.">
        <title>101 Dothideomycetes genomes: a test case for predicting lifestyles and emergence of pathogens.</title>
        <authorList>
            <person name="Haridas S."/>
            <person name="Albert R."/>
            <person name="Binder M."/>
            <person name="Bloem J."/>
            <person name="Labutti K."/>
            <person name="Salamov A."/>
            <person name="Andreopoulos B."/>
            <person name="Baker S."/>
            <person name="Barry K."/>
            <person name="Bills G."/>
            <person name="Bluhm B."/>
            <person name="Cannon C."/>
            <person name="Castanera R."/>
            <person name="Culley D."/>
            <person name="Daum C."/>
            <person name="Ezra D."/>
            <person name="Gonzalez J."/>
            <person name="Henrissat B."/>
            <person name="Kuo A."/>
            <person name="Liang C."/>
            <person name="Lipzen A."/>
            <person name="Lutzoni F."/>
            <person name="Magnuson J."/>
            <person name="Mondo S."/>
            <person name="Nolan M."/>
            <person name="Ohm R."/>
            <person name="Pangilinan J."/>
            <person name="Park H.-J."/>
            <person name="Ramirez L."/>
            <person name="Alfaro M."/>
            <person name="Sun H."/>
            <person name="Tritt A."/>
            <person name="Yoshinaga Y."/>
            <person name="Zwiers L.-H."/>
            <person name="Turgeon B."/>
            <person name="Goodwin S."/>
            <person name="Spatafora J."/>
            <person name="Crous P."/>
            <person name="Grigoriev I."/>
        </authorList>
    </citation>
    <scope>NUCLEOTIDE SEQUENCE</scope>
    <source>
        <strain evidence="1">CBS 269.34</strain>
    </source>
</reference>
<organism evidence="1 2">
    <name type="scientific">Lophium mytilinum</name>
    <dbReference type="NCBI Taxonomy" id="390894"/>
    <lineage>
        <taxon>Eukaryota</taxon>
        <taxon>Fungi</taxon>
        <taxon>Dikarya</taxon>
        <taxon>Ascomycota</taxon>
        <taxon>Pezizomycotina</taxon>
        <taxon>Dothideomycetes</taxon>
        <taxon>Pleosporomycetidae</taxon>
        <taxon>Mytilinidiales</taxon>
        <taxon>Mytilinidiaceae</taxon>
        <taxon>Lophium</taxon>
    </lineage>
</organism>